<feature type="region of interest" description="Disordered" evidence="3">
    <location>
        <begin position="1"/>
        <end position="39"/>
    </location>
</feature>
<dbReference type="PANTHER" id="PTHR43333:SF1">
    <property type="entry name" value="D-ISOMER SPECIFIC 2-HYDROXYACID DEHYDROGENASE NAD-BINDING DOMAIN-CONTAINING PROTEIN"/>
    <property type="match status" value="1"/>
</dbReference>
<dbReference type="Gene3D" id="3.40.50.720">
    <property type="entry name" value="NAD(P)-binding Rossmann-like Domain"/>
    <property type="match status" value="2"/>
</dbReference>
<sequence length="377" mass="40768">MRKLAWRSTRRAAGGVTAEGGNPKGRIGPAPTSAPRRPRTRKVTTMAGKKVNLLVIASDDRPELKHLEDLPAEVDVLGVGTAFDENQVDMAAAEIVLLDSVGVQKDQIQQVFRNLPNVKWLHSNMAGLDIIKFPEMLKAAGDGLVVTNSKGTYSRSLAEYALFAAKYFALNAPRLAEQKQNKEFIKFPVGELAEKTMGIVGFGDIGRATGVLAKAYGMRIVATRRNPALSADDPILDECFATGDLAAMVEQCDYVVVSTPLTPSTKHIVDASVLKAMKRSAVLINVGRGPCVDEAALVEALKSGEIRGAGLDVFEQEPLPRDSELWGLRNVLISPHCADQVDGWLDNSIRLFVDQMGKYLRDGTGGLANVVDVERGY</sequence>
<dbReference type="InterPro" id="IPR006140">
    <property type="entry name" value="D-isomer_DH_NAD-bd"/>
</dbReference>
<feature type="compositionally biased region" description="Basic residues" evidence="3">
    <location>
        <begin position="1"/>
        <end position="10"/>
    </location>
</feature>
<dbReference type="Proteomes" id="UP001472866">
    <property type="component" value="Chromosome 07"/>
</dbReference>
<evidence type="ECO:0000256" key="1">
    <source>
        <dbReference type="ARBA" id="ARBA00023002"/>
    </source>
</evidence>
<dbReference type="CDD" id="cd05300">
    <property type="entry name" value="2-Hacid_dh_1"/>
    <property type="match status" value="1"/>
</dbReference>
<dbReference type="SUPFAM" id="SSF51735">
    <property type="entry name" value="NAD(P)-binding Rossmann-fold domains"/>
    <property type="match status" value="1"/>
</dbReference>
<dbReference type="InterPro" id="IPR036291">
    <property type="entry name" value="NAD(P)-bd_dom_sf"/>
</dbReference>
<dbReference type="Pfam" id="PF02826">
    <property type="entry name" value="2-Hacid_dh_C"/>
    <property type="match status" value="1"/>
</dbReference>
<evidence type="ECO:0000256" key="2">
    <source>
        <dbReference type="ARBA" id="ARBA00023027"/>
    </source>
</evidence>
<accession>A0AAX4PCC8</accession>
<evidence type="ECO:0000256" key="3">
    <source>
        <dbReference type="SAM" id="MobiDB-lite"/>
    </source>
</evidence>
<dbReference type="SUPFAM" id="SSF52283">
    <property type="entry name" value="Formate/glycerate dehydrogenase catalytic domain-like"/>
    <property type="match status" value="1"/>
</dbReference>
<gene>
    <name evidence="5" type="ORF">HKI87_07g50000</name>
</gene>
<protein>
    <submittedName>
        <fullName evidence="5">2-hydroxyacid dehydrogenase</fullName>
    </submittedName>
</protein>
<evidence type="ECO:0000259" key="4">
    <source>
        <dbReference type="Pfam" id="PF02826"/>
    </source>
</evidence>
<name>A0AAX4PCC8_9CHLO</name>
<evidence type="ECO:0000313" key="5">
    <source>
        <dbReference type="EMBL" id="WZN63451.1"/>
    </source>
</evidence>
<dbReference type="EMBL" id="CP151507">
    <property type="protein sequence ID" value="WZN63451.1"/>
    <property type="molecule type" value="Genomic_DNA"/>
</dbReference>
<dbReference type="AlphaFoldDB" id="A0AAX4PCC8"/>
<keyword evidence="6" id="KW-1185">Reference proteome</keyword>
<proteinExistence type="predicted"/>
<dbReference type="PANTHER" id="PTHR43333">
    <property type="entry name" value="2-HACID_DH_C DOMAIN-CONTAINING PROTEIN"/>
    <property type="match status" value="1"/>
</dbReference>
<dbReference type="GO" id="GO:0051287">
    <property type="term" value="F:NAD binding"/>
    <property type="evidence" value="ECO:0007669"/>
    <property type="project" value="InterPro"/>
</dbReference>
<keyword evidence="1" id="KW-0560">Oxidoreductase</keyword>
<dbReference type="GO" id="GO:0016491">
    <property type="term" value="F:oxidoreductase activity"/>
    <property type="evidence" value="ECO:0007669"/>
    <property type="project" value="UniProtKB-KW"/>
</dbReference>
<feature type="domain" description="D-isomer specific 2-hydroxyacid dehydrogenase NAD-binding" evidence="4">
    <location>
        <begin position="174"/>
        <end position="338"/>
    </location>
</feature>
<keyword evidence="2" id="KW-0520">NAD</keyword>
<reference evidence="5 6" key="1">
    <citation type="submission" date="2024-03" db="EMBL/GenBank/DDBJ databases">
        <title>Complete genome sequence of the green alga Chloropicon roscoffensis RCC1871.</title>
        <authorList>
            <person name="Lemieux C."/>
            <person name="Pombert J.-F."/>
            <person name="Otis C."/>
            <person name="Turmel M."/>
        </authorList>
    </citation>
    <scope>NUCLEOTIDE SEQUENCE [LARGE SCALE GENOMIC DNA]</scope>
    <source>
        <strain evidence="5 6">RCC1871</strain>
    </source>
</reference>
<evidence type="ECO:0000313" key="6">
    <source>
        <dbReference type="Proteomes" id="UP001472866"/>
    </source>
</evidence>
<organism evidence="5 6">
    <name type="scientific">Chloropicon roscoffensis</name>
    <dbReference type="NCBI Taxonomy" id="1461544"/>
    <lineage>
        <taxon>Eukaryota</taxon>
        <taxon>Viridiplantae</taxon>
        <taxon>Chlorophyta</taxon>
        <taxon>Chloropicophyceae</taxon>
        <taxon>Chloropicales</taxon>
        <taxon>Chloropicaceae</taxon>
        <taxon>Chloropicon</taxon>
    </lineage>
</organism>